<organism evidence="2 3">
    <name type="scientific">Pseudomonas syringae</name>
    <dbReference type="NCBI Taxonomy" id="317"/>
    <lineage>
        <taxon>Bacteria</taxon>
        <taxon>Pseudomonadati</taxon>
        <taxon>Pseudomonadota</taxon>
        <taxon>Gammaproteobacteria</taxon>
        <taxon>Pseudomonadales</taxon>
        <taxon>Pseudomonadaceae</taxon>
        <taxon>Pseudomonas</taxon>
    </lineage>
</organism>
<dbReference type="Proteomes" id="UP000814207">
    <property type="component" value="Unassembled WGS sequence"/>
</dbReference>
<proteinExistence type="predicted"/>
<dbReference type="InterPro" id="IPR037401">
    <property type="entry name" value="SnoaL-like"/>
</dbReference>
<sequence>MSDFLRRFAQAFATLDKHNLQLLDSLYSKDIAFTDPLHDVHGLPALHRYFAQLYDNVSQLRFDFHGFDCVAEGEGYLRWKMSFCHPRLNSGKVIRVEGCSHLMWRDNKVYRHRDYFDAGALLYEHLPLLGRVITWLKRRMG</sequence>
<dbReference type="AlphaFoldDB" id="A0A9Q3WYJ1"/>
<evidence type="ECO:0000313" key="3">
    <source>
        <dbReference type="Proteomes" id="UP000814207"/>
    </source>
</evidence>
<gene>
    <name evidence="2" type="ORF">GIW73_01050</name>
</gene>
<dbReference type="EMBL" id="WKEU01000001">
    <property type="protein sequence ID" value="MCF5061545.1"/>
    <property type="molecule type" value="Genomic_DNA"/>
</dbReference>
<comment type="caution">
    <text evidence="2">The sequence shown here is derived from an EMBL/GenBank/DDBJ whole genome shotgun (WGS) entry which is preliminary data.</text>
</comment>
<dbReference type="Gene3D" id="3.10.450.50">
    <property type="match status" value="1"/>
</dbReference>
<dbReference type="Pfam" id="PF12680">
    <property type="entry name" value="SnoaL_2"/>
    <property type="match status" value="1"/>
</dbReference>
<dbReference type="InterPro" id="IPR032710">
    <property type="entry name" value="NTF2-like_dom_sf"/>
</dbReference>
<accession>A0A9Q3WYJ1</accession>
<protein>
    <submittedName>
        <fullName evidence="2">Nuclear transport factor 2 family protein</fullName>
    </submittedName>
</protein>
<reference evidence="2" key="1">
    <citation type="submission" date="2019-11" db="EMBL/GenBank/DDBJ databases">
        <title>Epiphytic Pseudomonas syringae from cherry orchards.</title>
        <authorList>
            <person name="Hulin M.T."/>
        </authorList>
    </citation>
    <scope>NUCLEOTIDE SEQUENCE</scope>
    <source>
        <strain evidence="2">PA-6-9A</strain>
    </source>
</reference>
<name>A0A9Q3WYJ1_PSESX</name>
<dbReference type="SUPFAM" id="SSF54427">
    <property type="entry name" value="NTF2-like"/>
    <property type="match status" value="1"/>
</dbReference>
<evidence type="ECO:0000313" key="2">
    <source>
        <dbReference type="EMBL" id="MCF5061545.1"/>
    </source>
</evidence>
<feature type="domain" description="SnoaL-like" evidence="1">
    <location>
        <begin position="10"/>
        <end position="112"/>
    </location>
</feature>
<evidence type="ECO:0000259" key="1">
    <source>
        <dbReference type="Pfam" id="PF12680"/>
    </source>
</evidence>